<name>A0ABT9EPB9_9SPHN</name>
<keyword evidence="2 5" id="KW-0328">Glycosyltransferase</keyword>
<dbReference type="Pfam" id="PF00535">
    <property type="entry name" value="Glycos_transf_2"/>
    <property type="match status" value="1"/>
</dbReference>
<dbReference type="RefSeq" id="WP_305174550.1">
    <property type="nucleotide sequence ID" value="NZ_JAUUDS010000015.1"/>
</dbReference>
<dbReference type="PANTHER" id="PTHR43685">
    <property type="entry name" value="GLYCOSYLTRANSFERASE"/>
    <property type="match status" value="1"/>
</dbReference>
<accession>A0ABT9EPB9</accession>
<dbReference type="InterPro" id="IPR050834">
    <property type="entry name" value="Glycosyltransf_2"/>
</dbReference>
<evidence type="ECO:0000259" key="4">
    <source>
        <dbReference type="Pfam" id="PF00535"/>
    </source>
</evidence>
<proteinExistence type="inferred from homology"/>
<dbReference type="EMBL" id="JAUUDS010000015">
    <property type="protein sequence ID" value="MDP1028814.1"/>
    <property type="molecule type" value="Genomic_DNA"/>
</dbReference>
<dbReference type="InterPro" id="IPR029044">
    <property type="entry name" value="Nucleotide-diphossugar_trans"/>
</dbReference>
<reference evidence="5 6" key="1">
    <citation type="submission" date="2023-07" db="EMBL/GenBank/DDBJ databases">
        <authorList>
            <person name="Kim M.K."/>
        </authorList>
    </citation>
    <scope>NUCLEOTIDE SEQUENCE [LARGE SCALE GENOMIC DNA]</scope>
    <source>
        <strain evidence="5 6">KR1UV-12</strain>
    </source>
</reference>
<comment type="similarity">
    <text evidence="1">Belongs to the glycosyltransferase 2 family.</text>
</comment>
<evidence type="ECO:0000313" key="5">
    <source>
        <dbReference type="EMBL" id="MDP1028814.1"/>
    </source>
</evidence>
<comment type="caution">
    <text evidence="5">The sequence shown here is derived from an EMBL/GenBank/DDBJ whole genome shotgun (WGS) entry which is preliminary data.</text>
</comment>
<dbReference type="Proteomes" id="UP001230685">
    <property type="component" value="Unassembled WGS sequence"/>
</dbReference>
<keyword evidence="3 5" id="KW-0808">Transferase</keyword>
<sequence>MIPPGQDRASIAAIDAKEADTAVLLCVHRGANAAHFDEAIGSMKTQTYARMRLFVYCDGPLTDPLEDVLQRRLDLTDGRDIVLRGSRSCGLPTGLNTLIDHALATPAIAFMARMDADDISVPTRLAIQIGFLHDNPDVSAVGSWCIEFSHPGTADFYKRLPVKHQELATFMLYRSPFNHPTVVLRRHVFEQGFRYDPSLSQMQDYDLWSRLVIGGFRIANVPEFLLWFRMEAGFFARRAGLRRALSEVRMRIAYAKSAEMLRGVNYLRYTSLLLLRIAPVWVRKLLYRHLRSV</sequence>
<evidence type="ECO:0000256" key="2">
    <source>
        <dbReference type="ARBA" id="ARBA00022676"/>
    </source>
</evidence>
<evidence type="ECO:0000256" key="3">
    <source>
        <dbReference type="ARBA" id="ARBA00022679"/>
    </source>
</evidence>
<evidence type="ECO:0000313" key="6">
    <source>
        <dbReference type="Proteomes" id="UP001230685"/>
    </source>
</evidence>
<evidence type="ECO:0000256" key="1">
    <source>
        <dbReference type="ARBA" id="ARBA00006739"/>
    </source>
</evidence>
<dbReference type="Gene3D" id="3.90.550.10">
    <property type="entry name" value="Spore Coat Polysaccharide Biosynthesis Protein SpsA, Chain A"/>
    <property type="match status" value="1"/>
</dbReference>
<keyword evidence="6" id="KW-1185">Reference proteome</keyword>
<dbReference type="EC" id="2.4.-.-" evidence="5"/>
<dbReference type="SUPFAM" id="SSF53448">
    <property type="entry name" value="Nucleotide-diphospho-sugar transferases"/>
    <property type="match status" value="1"/>
</dbReference>
<organism evidence="5 6">
    <name type="scientific">Sphingomonas aurea</name>
    <dbReference type="NCBI Taxonomy" id="3063994"/>
    <lineage>
        <taxon>Bacteria</taxon>
        <taxon>Pseudomonadati</taxon>
        <taxon>Pseudomonadota</taxon>
        <taxon>Alphaproteobacteria</taxon>
        <taxon>Sphingomonadales</taxon>
        <taxon>Sphingomonadaceae</taxon>
        <taxon>Sphingomonas</taxon>
    </lineage>
</organism>
<gene>
    <name evidence="5" type="ORF">Q5H91_16455</name>
</gene>
<protein>
    <submittedName>
        <fullName evidence="5">Glycosyltransferase</fullName>
        <ecNumber evidence="5">2.4.-.-</ecNumber>
    </submittedName>
</protein>
<dbReference type="GO" id="GO:0016757">
    <property type="term" value="F:glycosyltransferase activity"/>
    <property type="evidence" value="ECO:0007669"/>
    <property type="project" value="UniProtKB-KW"/>
</dbReference>
<dbReference type="PANTHER" id="PTHR43685:SF5">
    <property type="entry name" value="GLYCOSYLTRANSFERASE EPSE-RELATED"/>
    <property type="match status" value="1"/>
</dbReference>
<feature type="domain" description="Glycosyltransferase 2-like" evidence="4">
    <location>
        <begin position="37"/>
        <end position="191"/>
    </location>
</feature>
<dbReference type="InterPro" id="IPR001173">
    <property type="entry name" value="Glyco_trans_2-like"/>
</dbReference>